<dbReference type="Gene3D" id="1.20.5.110">
    <property type="match status" value="1"/>
</dbReference>
<dbReference type="GO" id="GO:0006886">
    <property type="term" value="P:intracellular protein transport"/>
    <property type="evidence" value="ECO:0007669"/>
    <property type="project" value="InterPro"/>
</dbReference>
<dbReference type="Proteomes" id="UP000095280">
    <property type="component" value="Unplaced"/>
</dbReference>
<dbReference type="GO" id="GO:0000149">
    <property type="term" value="F:SNARE binding"/>
    <property type="evidence" value="ECO:0007669"/>
    <property type="project" value="TreeGrafter"/>
</dbReference>
<protein>
    <submittedName>
        <fullName evidence="3">t-SNARE coiled-coil homology domain-containing protein</fullName>
    </submittedName>
</protein>
<dbReference type="GO" id="GO:0048278">
    <property type="term" value="P:vesicle docking"/>
    <property type="evidence" value="ECO:0007669"/>
    <property type="project" value="TreeGrafter"/>
</dbReference>
<proteinExistence type="inferred from homology"/>
<reference evidence="3" key="1">
    <citation type="submission" date="2016-11" db="UniProtKB">
        <authorList>
            <consortium name="WormBaseParasite"/>
        </authorList>
    </citation>
    <scope>IDENTIFICATION</scope>
</reference>
<dbReference type="WBParaSite" id="maker-uti_cns_0003784-snap-gene-0.6-mRNA-1">
    <property type="protein sequence ID" value="maker-uti_cns_0003784-snap-gene-0.6-mRNA-1"/>
    <property type="gene ID" value="maker-uti_cns_0003784-snap-gene-0.6"/>
</dbReference>
<dbReference type="OrthoDB" id="75754at2759"/>
<dbReference type="GO" id="GO:0005484">
    <property type="term" value="F:SNAP receptor activity"/>
    <property type="evidence" value="ECO:0007669"/>
    <property type="project" value="InterPro"/>
</dbReference>
<dbReference type="GO" id="GO:0012505">
    <property type="term" value="C:endomembrane system"/>
    <property type="evidence" value="ECO:0007669"/>
    <property type="project" value="TreeGrafter"/>
</dbReference>
<evidence type="ECO:0000256" key="1">
    <source>
        <dbReference type="ARBA" id="ARBA00009063"/>
    </source>
</evidence>
<name>A0A1I8H0I0_9PLAT</name>
<dbReference type="InterPro" id="IPR000727">
    <property type="entry name" value="T_SNARE_dom"/>
</dbReference>
<dbReference type="PROSITE" id="PS50192">
    <property type="entry name" value="T_SNARE"/>
    <property type="match status" value="1"/>
</dbReference>
<dbReference type="GO" id="GO:0031201">
    <property type="term" value="C:SNARE complex"/>
    <property type="evidence" value="ECO:0007669"/>
    <property type="project" value="TreeGrafter"/>
</dbReference>
<dbReference type="PANTHER" id="PTHR19957">
    <property type="entry name" value="SYNTAXIN"/>
    <property type="match status" value="1"/>
</dbReference>
<dbReference type="GO" id="GO:0006906">
    <property type="term" value="P:vesicle fusion"/>
    <property type="evidence" value="ECO:0007669"/>
    <property type="project" value="TreeGrafter"/>
</dbReference>
<dbReference type="STRING" id="282301.A0A1I8H0I0"/>
<dbReference type="AlphaFoldDB" id="A0A1I8H0I0"/>
<evidence type="ECO:0000313" key="3">
    <source>
        <dbReference type="WBParaSite" id="maker-uti_cns_0003784-snap-gene-0.6-mRNA-1"/>
    </source>
</evidence>
<keyword evidence="2" id="KW-1185">Reference proteome</keyword>
<comment type="similarity">
    <text evidence="1">Belongs to the syntaxin family.</text>
</comment>
<dbReference type="InterPro" id="IPR010989">
    <property type="entry name" value="SNARE"/>
</dbReference>
<dbReference type="SMART" id="SM00397">
    <property type="entry name" value="t_SNARE"/>
    <property type="match status" value="1"/>
</dbReference>
<accession>A0A1I8H0I0</accession>
<dbReference type="Pfam" id="PF05739">
    <property type="entry name" value="SNARE"/>
    <property type="match status" value="1"/>
</dbReference>
<dbReference type="InterPro" id="IPR006012">
    <property type="entry name" value="Syntaxin/epimorphin_CS"/>
</dbReference>
<organism evidence="2 3">
    <name type="scientific">Macrostomum lignano</name>
    <dbReference type="NCBI Taxonomy" id="282301"/>
    <lineage>
        <taxon>Eukaryota</taxon>
        <taxon>Metazoa</taxon>
        <taxon>Spiralia</taxon>
        <taxon>Lophotrochozoa</taxon>
        <taxon>Platyhelminthes</taxon>
        <taxon>Rhabditophora</taxon>
        <taxon>Macrostomorpha</taxon>
        <taxon>Macrostomida</taxon>
        <taxon>Macrostomidae</taxon>
        <taxon>Macrostomum</taxon>
    </lineage>
</organism>
<dbReference type="SUPFAM" id="SSF47661">
    <property type="entry name" value="t-snare proteins"/>
    <property type="match status" value="1"/>
</dbReference>
<dbReference type="InterPro" id="IPR045242">
    <property type="entry name" value="Syntaxin"/>
</dbReference>
<dbReference type="PROSITE" id="PS00914">
    <property type="entry name" value="SYNTAXIN"/>
    <property type="match status" value="1"/>
</dbReference>
<evidence type="ECO:0000313" key="2">
    <source>
        <dbReference type="Proteomes" id="UP000095280"/>
    </source>
</evidence>
<sequence length="235" mass="25860">MPGKQEAALNQYPEAKTAAAAARADDEIEINRIEQLLSAAECSASSGETSQAELQAGEVSSSLKKLVKNSKNETLLRTRAEPLHDRLKQLNDGLKDDKRLRKSEAAAADASRGLTMEAENPFELSTAMQAQKQAEEAQLELMKSREAAMDQLAQEMIDLEEIFTELNKMVLEQGETINLIEDQAIHVVEDVEKGREQLEDAVVNQRSSRKKKIIIILIVAALVLVLVLVLSVVLS</sequence>